<dbReference type="Proteomes" id="UP000248066">
    <property type="component" value="Unassembled WGS sequence"/>
</dbReference>
<accession>A0A2W0HDE9</accession>
<evidence type="ECO:0000313" key="2">
    <source>
        <dbReference type="Proteomes" id="UP000248066"/>
    </source>
</evidence>
<proteinExistence type="predicted"/>
<dbReference type="OrthoDB" id="2355011at2"/>
<name>A0A2W0HDE9_9BACI</name>
<gene>
    <name evidence="1" type="ORF">CR205_10255</name>
</gene>
<evidence type="ECO:0000313" key="1">
    <source>
        <dbReference type="EMBL" id="PYZ98926.1"/>
    </source>
</evidence>
<sequence>MTITDEARAFLEEMLEETQVDAVRFFFAGMGCGSPQLGVRLEDAQDRDEVMEINGIRVAVDPVIQEQTESISLDVEIREGQRSIVMHGLDSCC</sequence>
<comment type="caution">
    <text evidence="1">The sequence shown here is derived from an EMBL/GenBank/DDBJ whole genome shotgun (WGS) entry which is preliminary data.</text>
</comment>
<dbReference type="InterPro" id="IPR035903">
    <property type="entry name" value="HesB-like_dom_sf"/>
</dbReference>
<dbReference type="SUPFAM" id="SSF89360">
    <property type="entry name" value="HesB-like domain"/>
    <property type="match status" value="1"/>
</dbReference>
<dbReference type="AlphaFoldDB" id="A0A2W0HDE9"/>
<reference evidence="1 2" key="1">
    <citation type="submission" date="2017-10" db="EMBL/GenBank/DDBJ databases">
        <title>Bacillus sp. nov., a halophilic bacterium isolated from a Yangshapao Lake.</title>
        <authorList>
            <person name="Wang H."/>
        </authorList>
    </citation>
    <scope>NUCLEOTIDE SEQUENCE [LARGE SCALE GENOMIC DNA]</scope>
    <source>
        <strain evidence="1 2">YSP-3</strain>
    </source>
</reference>
<protein>
    <submittedName>
        <fullName evidence="1">Adhesin</fullName>
    </submittedName>
</protein>
<dbReference type="EMBL" id="PDOF01000001">
    <property type="protein sequence ID" value="PYZ98926.1"/>
    <property type="molecule type" value="Genomic_DNA"/>
</dbReference>
<keyword evidence="2" id="KW-1185">Reference proteome</keyword>
<organism evidence="1 2">
    <name type="scientific">Alteribacter lacisalsi</name>
    <dbReference type="NCBI Taxonomy" id="2045244"/>
    <lineage>
        <taxon>Bacteria</taxon>
        <taxon>Bacillati</taxon>
        <taxon>Bacillota</taxon>
        <taxon>Bacilli</taxon>
        <taxon>Bacillales</taxon>
        <taxon>Bacillaceae</taxon>
        <taxon>Alteribacter</taxon>
    </lineage>
</organism>
<dbReference type="Gene3D" id="2.60.300.12">
    <property type="entry name" value="HesB-like domain"/>
    <property type="match status" value="1"/>
</dbReference>
<dbReference type="RefSeq" id="WP_110519222.1">
    <property type="nucleotide sequence ID" value="NZ_PDOF01000001.1"/>
</dbReference>